<dbReference type="PROSITE" id="PS50943">
    <property type="entry name" value="HTH_CROC1"/>
    <property type="match status" value="1"/>
</dbReference>
<geneLocation type="plasmid" evidence="5">
    <name>ptb1 sequence</name>
</geneLocation>
<dbReference type="EMBL" id="CP017268">
    <property type="protein sequence ID" value="APB32294.1"/>
    <property type="molecule type" value="Genomic_DNA"/>
</dbReference>
<keyword evidence="2" id="KW-0812">Transmembrane</keyword>
<dbReference type="RefSeq" id="WP_071457898.1">
    <property type="nucleotide sequence ID" value="NZ_CP017268.1"/>
</dbReference>
<proteinExistence type="predicted"/>
<organism evidence="4 5">
    <name type="scientific">Vagococcus teuberi</name>
    <dbReference type="NCBI Taxonomy" id="519472"/>
    <lineage>
        <taxon>Bacteria</taxon>
        <taxon>Bacillati</taxon>
        <taxon>Bacillota</taxon>
        <taxon>Bacilli</taxon>
        <taxon>Lactobacillales</taxon>
        <taxon>Enterococcaceae</taxon>
        <taxon>Vagococcus</taxon>
    </lineage>
</organism>
<dbReference type="PANTHER" id="PTHR46558:SF13">
    <property type="entry name" value="HTH-TYPE TRANSCRIPTIONAL REGULATOR IMMR"/>
    <property type="match status" value="1"/>
</dbReference>
<evidence type="ECO:0000313" key="4">
    <source>
        <dbReference type="EMBL" id="APB32294.1"/>
    </source>
</evidence>
<dbReference type="Proteomes" id="UP000191200">
    <property type="component" value="Plasmid pTB1"/>
</dbReference>
<keyword evidence="4" id="KW-0614">Plasmid</keyword>
<keyword evidence="2" id="KW-1133">Transmembrane helix</keyword>
<dbReference type="InterPro" id="IPR010982">
    <property type="entry name" value="Lambda_DNA-bd_dom_sf"/>
</dbReference>
<dbReference type="Pfam" id="PF01381">
    <property type="entry name" value="HTH_3"/>
    <property type="match status" value="1"/>
</dbReference>
<dbReference type="CDD" id="cd00093">
    <property type="entry name" value="HTH_XRE"/>
    <property type="match status" value="1"/>
</dbReference>
<gene>
    <name evidence="4" type="ORF">BHY08_10580</name>
</gene>
<evidence type="ECO:0000259" key="3">
    <source>
        <dbReference type="PROSITE" id="PS50943"/>
    </source>
</evidence>
<dbReference type="SUPFAM" id="SSF47413">
    <property type="entry name" value="lambda repressor-like DNA-binding domains"/>
    <property type="match status" value="1"/>
</dbReference>
<evidence type="ECO:0000313" key="5">
    <source>
        <dbReference type="Proteomes" id="UP000191200"/>
    </source>
</evidence>
<dbReference type="InterPro" id="IPR001387">
    <property type="entry name" value="Cro/C1-type_HTH"/>
</dbReference>
<evidence type="ECO:0000256" key="2">
    <source>
        <dbReference type="SAM" id="Phobius"/>
    </source>
</evidence>
<dbReference type="AlphaFoldDB" id="A0A1J0A8P2"/>
<feature type="transmembrane region" description="Helical" evidence="2">
    <location>
        <begin position="114"/>
        <end position="132"/>
    </location>
</feature>
<keyword evidence="2" id="KW-0472">Membrane</keyword>
<accession>A0A1J0A8P2</accession>
<keyword evidence="1" id="KW-0238">DNA-binding</keyword>
<dbReference type="SMART" id="SM00530">
    <property type="entry name" value="HTH_XRE"/>
    <property type="match status" value="1"/>
</dbReference>
<feature type="transmembrane region" description="Helical" evidence="2">
    <location>
        <begin position="81"/>
        <end position="102"/>
    </location>
</feature>
<dbReference type="GO" id="GO:0003677">
    <property type="term" value="F:DNA binding"/>
    <property type="evidence" value="ECO:0007669"/>
    <property type="project" value="UniProtKB-KW"/>
</dbReference>
<dbReference type="KEGG" id="vte:BHY08_10580"/>
<dbReference type="PANTHER" id="PTHR46558">
    <property type="entry name" value="TRACRIPTIONAL REGULATORY PROTEIN-RELATED-RELATED"/>
    <property type="match status" value="1"/>
</dbReference>
<dbReference type="Gene3D" id="1.10.260.40">
    <property type="entry name" value="lambda repressor-like DNA-binding domains"/>
    <property type="match status" value="1"/>
</dbReference>
<feature type="domain" description="HTH cro/C1-type" evidence="3">
    <location>
        <begin position="7"/>
        <end position="61"/>
    </location>
</feature>
<reference evidence="4 5" key="1">
    <citation type="submission" date="2016-09" db="EMBL/GenBank/DDBJ databases">
        <title>Vagococcus teuberi sp. nov., isolated from the Malian artisanal sour milk fene.</title>
        <authorList>
            <person name="Wullschleger S."/>
            <person name="Seifert C."/>
            <person name="Baumgartner S."/>
            <person name="Lacroix C."/>
            <person name="Bonfoh B."/>
            <person name="Stevens M.J."/>
            <person name="Meile L."/>
        </authorList>
    </citation>
    <scope>NUCLEOTIDE SEQUENCE [LARGE SCALE GENOMIC DNA]</scope>
    <source>
        <strain evidence="4 5">DSM 21459</strain>
        <plasmid evidence="5">ptb1 sequence</plasmid>
    </source>
</reference>
<sequence>MNISDKLKNNRKQAGLTQEEIAQTLHVSRQTISNWETGRSIPDIYSLVELSNIYDISLDHLVKEDIIMMNELKKENKEKKIINRAIILSAVGVILMIISSFIKSSHIQDFSRGFGMGLLLTSAIVLILTKVLRGIYK</sequence>
<keyword evidence="5" id="KW-1185">Reference proteome</keyword>
<protein>
    <recommendedName>
        <fullName evidence="3">HTH cro/C1-type domain-containing protein</fullName>
    </recommendedName>
</protein>
<evidence type="ECO:0000256" key="1">
    <source>
        <dbReference type="ARBA" id="ARBA00023125"/>
    </source>
</evidence>
<name>A0A1J0A8P2_9ENTE</name>